<keyword evidence="1" id="KW-0812">Transmembrane</keyword>
<proteinExistence type="predicted"/>
<dbReference type="AlphaFoldDB" id="A0A5E4R589"/>
<dbReference type="EMBL" id="FZQP02006926">
    <property type="protein sequence ID" value="VVD05072.1"/>
    <property type="molecule type" value="Genomic_DNA"/>
</dbReference>
<feature type="transmembrane region" description="Helical" evidence="1">
    <location>
        <begin position="6"/>
        <end position="27"/>
    </location>
</feature>
<reference evidence="2 3" key="1">
    <citation type="submission" date="2017-07" db="EMBL/GenBank/DDBJ databases">
        <authorList>
            <person name="Talla V."/>
            <person name="Backstrom N."/>
        </authorList>
    </citation>
    <scope>NUCLEOTIDE SEQUENCE [LARGE SCALE GENOMIC DNA]</scope>
</reference>
<keyword evidence="3" id="KW-1185">Reference proteome</keyword>
<keyword evidence="1" id="KW-1133">Transmembrane helix</keyword>
<gene>
    <name evidence="2" type="ORF">LSINAPIS_LOCUS14688</name>
</gene>
<organism evidence="2 3">
    <name type="scientific">Leptidea sinapis</name>
    <dbReference type="NCBI Taxonomy" id="189913"/>
    <lineage>
        <taxon>Eukaryota</taxon>
        <taxon>Metazoa</taxon>
        <taxon>Ecdysozoa</taxon>
        <taxon>Arthropoda</taxon>
        <taxon>Hexapoda</taxon>
        <taxon>Insecta</taxon>
        <taxon>Pterygota</taxon>
        <taxon>Neoptera</taxon>
        <taxon>Endopterygota</taxon>
        <taxon>Lepidoptera</taxon>
        <taxon>Glossata</taxon>
        <taxon>Ditrysia</taxon>
        <taxon>Papilionoidea</taxon>
        <taxon>Pieridae</taxon>
        <taxon>Dismorphiinae</taxon>
        <taxon>Leptidea</taxon>
    </lineage>
</organism>
<keyword evidence="1" id="KW-0472">Membrane</keyword>
<sequence length="66" mass="7940">MVISYAIYLIQPYWIFILSFAIVYTVYIHLRYNSQHVTYTNSVCRVNGWEGRTQNVCLNSWWMTIV</sequence>
<protein>
    <submittedName>
        <fullName evidence="2">Uncharacterized protein</fullName>
    </submittedName>
</protein>
<name>A0A5E4R589_9NEOP</name>
<evidence type="ECO:0000313" key="2">
    <source>
        <dbReference type="EMBL" id="VVD05072.1"/>
    </source>
</evidence>
<accession>A0A5E4R589</accession>
<dbReference type="Proteomes" id="UP000324832">
    <property type="component" value="Unassembled WGS sequence"/>
</dbReference>
<evidence type="ECO:0000256" key="1">
    <source>
        <dbReference type="SAM" id="Phobius"/>
    </source>
</evidence>
<evidence type="ECO:0000313" key="3">
    <source>
        <dbReference type="Proteomes" id="UP000324832"/>
    </source>
</evidence>